<gene>
    <name evidence="1" type="ORF">SPHINGO391_390244</name>
</gene>
<protein>
    <submittedName>
        <fullName evidence="1">Uncharacterized protein</fullName>
    </submittedName>
</protein>
<dbReference type="Proteomes" id="UP000326857">
    <property type="component" value="Unassembled WGS sequence"/>
</dbReference>
<evidence type="ECO:0000313" key="1">
    <source>
        <dbReference type="EMBL" id="VVT08908.1"/>
    </source>
</evidence>
<proteinExistence type="predicted"/>
<organism evidence="1 2">
    <name type="scientific">Sphingomonas aurantiaca</name>
    <dbReference type="NCBI Taxonomy" id="185949"/>
    <lineage>
        <taxon>Bacteria</taxon>
        <taxon>Pseudomonadati</taxon>
        <taxon>Pseudomonadota</taxon>
        <taxon>Alphaproteobacteria</taxon>
        <taxon>Sphingomonadales</taxon>
        <taxon>Sphingomonadaceae</taxon>
        <taxon>Sphingomonas</taxon>
    </lineage>
</organism>
<reference evidence="1 2" key="1">
    <citation type="submission" date="2019-09" db="EMBL/GenBank/DDBJ databases">
        <authorList>
            <person name="Dittami M. S."/>
        </authorList>
    </citation>
    <scope>NUCLEOTIDE SEQUENCE [LARGE SCALE GENOMIC DNA]</scope>
    <source>
        <strain evidence="1">SPHINGO391</strain>
    </source>
</reference>
<accession>A0A5E7YUP6</accession>
<dbReference type="EMBL" id="CABVLI010000033">
    <property type="protein sequence ID" value="VVT08908.1"/>
    <property type="molecule type" value="Genomic_DNA"/>
</dbReference>
<name>A0A5E7YUP6_9SPHN</name>
<evidence type="ECO:0000313" key="2">
    <source>
        <dbReference type="Proteomes" id="UP000326857"/>
    </source>
</evidence>
<dbReference type="AlphaFoldDB" id="A0A5E7YUP6"/>
<sequence>MARAGPMEEREVWIQAGAILARHGELTADYIIDQLSDALGDRIAVEDWRRVAAAVDAITDAQSRVAN</sequence>